<dbReference type="AlphaFoldDB" id="A0A0D2GXF1"/>
<sequence>MGALEASTFVPLFILLPQQADATERPNRPTTKASTTQTISFYTFSIGGRFEDQSFHMASQQEGSNSPRTPGDWTSVPSDGESEPFSNSSSLDELFEEHRLHLTVNPLDPFIPTLAEQHRSPPRAIYSEPSIYMFSTSAIVQEPSMDVSPPPYQDFDSNFVIDVDRLANLETGLKFISNEQIDWEDNFNLMSDSFFDEVFNTGDYIDLDPDDGQESTMKTNGPGTISEPALVEEPASRTAQTSGREQSIISENGLDIEFDNWSQEFLNMDQQSLADWAQMIDVNLDLLTDLTEPGMFVCNRPPSSQPQPAMNTYQKSSFENPISSLSKASEQGSSSDSSTQPLSPPGFVILGSFLSSESRLGQSQSQPLMFSSFQSSALGRPCSPKYVQPSSNALAQSADASQFDLPPLDFSDIPVVDLVAPESSPSSRSVTLTPGPTATPTTPRSDIPVSKSLNATEHRRRLREDSFSRSRENRLAPCRQDRRRHQKSENMRKELTSASSSHGPGQVRMQHSSASPPPVPRSTRSTLHVNKRFDNFQDKGKHKVEEDISSPNNNSKRALYRVIRDGQVIGYFHEFRCDRSDIIIQNGRVFREVQTHKGILPSPRSVSNAISISTSAGPSRRSERLQMPPQSTASSAGLSGCSGRLRLPAQSNYKSKLRPRDGHRYSDTGMNE</sequence>
<keyword evidence="2" id="KW-0732">Signal</keyword>
<feature type="region of interest" description="Disordered" evidence="1">
    <location>
        <begin position="208"/>
        <end position="250"/>
    </location>
</feature>
<feature type="region of interest" description="Disordered" evidence="1">
    <location>
        <begin position="601"/>
        <end position="672"/>
    </location>
</feature>
<reference evidence="3 4" key="1">
    <citation type="submission" date="2015-01" db="EMBL/GenBank/DDBJ databases">
        <title>The Genome Sequence of Rhinocladiella mackenzie CBS 650.93.</title>
        <authorList>
            <consortium name="The Broad Institute Genomics Platform"/>
            <person name="Cuomo C."/>
            <person name="de Hoog S."/>
            <person name="Gorbushina A."/>
            <person name="Stielow B."/>
            <person name="Teixiera M."/>
            <person name="Abouelleil A."/>
            <person name="Chapman S.B."/>
            <person name="Priest M."/>
            <person name="Young S.K."/>
            <person name="Wortman J."/>
            <person name="Nusbaum C."/>
            <person name="Birren B."/>
        </authorList>
    </citation>
    <scope>NUCLEOTIDE SEQUENCE [LARGE SCALE GENOMIC DNA]</scope>
    <source>
        <strain evidence="3 4">CBS 650.93</strain>
    </source>
</reference>
<feature type="compositionally biased region" description="Polar residues" evidence="1">
    <location>
        <begin position="604"/>
        <end position="617"/>
    </location>
</feature>
<accession>A0A0D2GXF1</accession>
<feature type="compositionally biased region" description="Polar residues" evidence="1">
    <location>
        <begin position="237"/>
        <end position="250"/>
    </location>
</feature>
<name>A0A0D2GXF1_9EURO</name>
<organism evidence="3 4">
    <name type="scientific">Rhinocladiella mackenziei CBS 650.93</name>
    <dbReference type="NCBI Taxonomy" id="1442369"/>
    <lineage>
        <taxon>Eukaryota</taxon>
        <taxon>Fungi</taxon>
        <taxon>Dikarya</taxon>
        <taxon>Ascomycota</taxon>
        <taxon>Pezizomycotina</taxon>
        <taxon>Eurotiomycetes</taxon>
        <taxon>Chaetothyriomycetidae</taxon>
        <taxon>Chaetothyriales</taxon>
        <taxon>Herpotrichiellaceae</taxon>
        <taxon>Rhinocladiella</taxon>
    </lineage>
</organism>
<feature type="region of interest" description="Disordered" evidence="1">
    <location>
        <begin position="420"/>
        <end position="529"/>
    </location>
</feature>
<proteinExistence type="predicted"/>
<evidence type="ECO:0000256" key="2">
    <source>
        <dbReference type="SAM" id="SignalP"/>
    </source>
</evidence>
<evidence type="ECO:0000256" key="1">
    <source>
        <dbReference type="SAM" id="MobiDB-lite"/>
    </source>
</evidence>
<feature type="compositionally biased region" description="Low complexity" evidence="1">
    <location>
        <begin position="326"/>
        <end position="341"/>
    </location>
</feature>
<feature type="compositionally biased region" description="Basic and acidic residues" evidence="1">
    <location>
        <begin position="462"/>
        <end position="474"/>
    </location>
</feature>
<dbReference type="OrthoDB" id="4154115at2759"/>
<gene>
    <name evidence="3" type="ORF">Z518_08801</name>
</gene>
<dbReference type="GeneID" id="25296872"/>
<feature type="compositionally biased region" description="Polar residues" evidence="1">
    <location>
        <begin position="57"/>
        <end position="68"/>
    </location>
</feature>
<feature type="compositionally biased region" description="Low complexity" evidence="1">
    <location>
        <begin position="431"/>
        <end position="443"/>
    </location>
</feature>
<dbReference type="HOGENOM" id="CLU_408887_0_0_1"/>
<dbReference type="Proteomes" id="UP000053617">
    <property type="component" value="Unassembled WGS sequence"/>
</dbReference>
<feature type="region of interest" description="Disordered" evidence="1">
    <location>
        <begin position="57"/>
        <end position="88"/>
    </location>
</feature>
<feature type="chain" id="PRO_5002243240" evidence="2">
    <location>
        <begin position="23"/>
        <end position="672"/>
    </location>
</feature>
<evidence type="ECO:0000313" key="4">
    <source>
        <dbReference type="Proteomes" id="UP000053617"/>
    </source>
</evidence>
<feature type="signal peptide" evidence="2">
    <location>
        <begin position="1"/>
        <end position="22"/>
    </location>
</feature>
<feature type="compositionally biased region" description="Polar residues" evidence="1">
    <location>
        <begin position="628"/>
        <end position="637"/>
    </location>
</feature>
<dbReference type="VEuPathDB" id="FungiDB:Z518_08801"/>
<feature type="compositionally biased region" description="Polar residues" evidence="1">
    <location>
        <begin position="214"/>
        <end position="223"/>
    </location>
</feature>
<dbReference type="EMBL" id="KN847480">
    <property type="protein sequence ID" value="KIX02858.1"/>
    <property type="molecule type" value="Genomic_DNA"/>
</dbReference>
<feature type="region of interest" description="Disordered" evidence="1">
    <location>
        <begin position="319"/>
        <end position="343"/>
    </location>
</feature>
<dbReference type="RefSeq" id="XP_013269994.1">
    <property type="nucleotide sequence ID" value="XM_013414540.1"/>
</dbReference>
<protein>
    <submittedName>
        <fullName evidence="3">Rhinocladiella mackenziei CBS 650.93 unplaced genomic scaffold supercont1.6, whole genome shotgun sequence</fullName>
    </submittedName>
</protein>
<evidence type="ECO:0000313" key="3">
    <source>
        <dbReference type="EMBL" id="KIX02858.1"/>
    </source>
</evidence>
<keyword evidence="4" id="KW-1185">Reference proteome</keyword>